<evidence type="ECO:0000313" key="2">
    <source>
        <dbReference type="EMBL" id="GKH12430.1"/>
    </source>
</evidence>
<keyword evidence="1" id="KW-1133">Transmembrane helix</keyword>
<keyword evidence="1" id="KW-0472">Membrane</keyword>
<accession>A0AA37JR69</accession>
<dbReference type="AlphaFoldDB" id="A0AA37JR69"/>
<dbReference type="Proteomes" id="UP001055048">
    <property type="component" value="Unassembled WGS sequence"/>
</dbReference>
<organism evidence="2 3">
    <name type="scientific">Bacteroides uniformis</name>
    <dbReference type="NCBI Taxonomy" id="820"/>
    <lineage>
        <taxon>Bacteria</taxon>
        <taxon>Pseudomonadati</taxon>
        <taxon>Bacteroidota</taxon>
        <taxon>Bacteroidia</taxon>
        <taxon>Bacteroidales</taxon>
        <taxon>Bacteroidaceae</taxon>
        <taxon>Bacteroides</taxon>
    </lineage>
</organism>
<evidence type="ECO:0000256" key="1">
    <source>
        <dbReference type="SAM" id="Phobius"/>
    </source>
</evidence>
<dbReference type="EMBL" id="BQNL01000001">
    <property type="protein sequence ID" value="GKH12430.1"/>
    <property type="molecule type" value="Genomic_DNA"/>
</dbReference>
<proteinExistence type="predicted"/>
<sequence length="333" mass="39337">MELKQLTPTEKQELAFTKKRVMYNNNWHKSPWYELAQKQFMDRLKALQKTQIFESVKLHIDNATTVLFNDAYLNKLHSIITDIYDDLPLYPDAAFDKAWSALEIAMNLYRKRILDGGYTETDKMMEVICKQELASLFKDNQELKSSLFKLFDIMPLSVARFAFARLFHHREIEIQSHYGKIKQRIQSLLGDQVYNGLCTKYQLTDDQGQNAKLHYASAQEIRDIFKGAPIHTTEKTYEKLEEYKRLWFMMSGVLYTARNERFHGDNFSHFKSSLSSIKTYGHFYYLLLFTYSLLWTVMLRLSLKSGYPDFVTANQVQTSIDRNIELYKMAFKE</sequence>
<dbReference type="RefSeq" id="WP_117911326.1">
    <property type="nucleotide sequence ID" value="NZ_BQNL01000001.1"/>
</dbReference>
<evidence type="ECO:0000313" key="3">
    <source>
        <dbReference type="Proteomes" id="UP001055048"/>
    </source>
</evidence>
<protein>
    <submittedName>
        <fullName evidence="2">Uncharacterized protein</fullName>
    </submittedName>
</protein>
<reference evidence="2" key="1">
    <citation type="submission" date="2022-01" db="EMBL/GenBank/DDBJ databases">
        <title>Novel bile acid biosynthetic pathways are enriched in the microbiome of centenarians.</title>
        <authorList>
            <person name="Sato Y."/>
            <person name="Atarashi K."/>
            <person name="Plichta R.D."/>
            <person name="Arai Y."/>
            <person name="Sasajima S."/>
            <person name="Kearney M.S."/>
            <person name="Suda W."/>
            <person name="Takeshita K."/>
            <person name="Sasaki T."/>
            <person name="Okamoto S."/>
            <person name="Skelly N.A."/>
            <person name="Okamura Y."/>
            <person name="Vlamakis H."/>
            <person name="Li Y."/>
            <person name="Tanoue T."/>
            <person name="Takei H."/>
            <person name="Nittono H."/>
            <person name="Narushima S."/>
            <person name="Irie J."/>
            <person name="Itoh H."/>
            <person name="Moriya K."/>
            <person name="Sugiura Y."/>
            <person name="Suematsu M."/>
            <person name="Moritoki N."/>
            <person name="Shibata S."/>
            <person name="Littman R.D."/>
            <person name="Fischbach A.M."/>
            <person name="Uwamino Y."/>
            <person name="Inoue T."/>
            <person name="Honda A."/>
            <person name="Hattori M."/>
            <person name="Murai T."/>
            <person name="Xavier J.R."/>
            <person name="Hirose N."/>
            <person name="Honda K."/>
        </authorList>
    </citation>
    <scope>NUCLEOTIDE SEQUENCE</scope>
    <source>
        <strain evidence="2">CE91-St12</strain>
    </source>
</reference>
<gene>
    <name evidence="2" type="ORF">CE91St12_06400</name>
</gene>
<keyword evidence="1" id="KW-0812">Transmembrane</keyword>
<feature type="transmembrane region" description="Helical" evidence="1">
    <location>
        <begin position="283"/>
        <end position="303"/>
    </location>
</feature>
<name>A0AA37JR69_BACUN</name>
<comment type="caution">
    <text evidence="2">The sequence shown here is derived from an EMBL/GenBank/DDBJ whole genome shotgun (WGS) entry which is preliminary data.</text>
</comment>